<dbReference type="GO" id="GO:0005509">
    <property type="term" value="F:calcium ion binding"/>
    <property type="evidence" value="ECO:0007669"/>
    <property type="project" value="InterPro"/>
</dbReference>
<dbReference type="EMBL" id="REGN01002004">
    <property type="protein sequence ID" value="RNA31006.1"/>
    <property type="molecule type" value="Genomic_DNA"/>
</dbReference>
<dbReference type="OrthoDB" id="5813299at2759"/>
<dbReference type="InterPro" id="IPR001881">
    <property type="entry name" value="EGF-like_Ca-bd_dom"/>
</dbReference>
<dbReference type="GO" id="GO:0045197">
    <property type="term" value="P:establishment or maintenance of epithelial cell apical/basal polarity"/>
    <property type="evidence" value="ECO:0007669"/>
    <property type="project" value="TreeGrafter"/>
</dbReference>
<feature type="domain" description="EGF-like" evidence="7">
    <location>
        <begin position="371"/>
        <end position="407"/>
    </location>
</feature>
<dbReference type="GO" id="GO:0005886">
    <property type="term" value="C:plasma membrane"/>
    <property type="evidence" value="ECO:0007669"/>
    <property type="project" value="TreeGrafter"/>
</dbReference>
<dbReference type="Proteomes" id="UP000276133">
    <property type="component" value="Unassembled WGS sequence"/>
</dbReference>
<gene>
    <name evidence="8" type="ORF">BpHYR1_036116</name>
</gene>
<evidence type="ECO:0000256" key="4">
    <source>
        <dbReference type="ARBA" id="ARBA00023157"/>
    </source>
</evidence>
<sequence>MTLPELTEGNLYNGLNQTCTKVTKKSLKKSLKNKLKSHYYKLPFRQTLRYKLLSEMFLILPEVEKLFFFIYDTGSKNGIIRVLCLKCMRKSMEQMSKHLKIGYQQKISQKNPRNYPKVESVNADYFFDNFYNNQTVGMNIRVNLGENKLTKKFYKNGMIYSKQVDIVNQKMIIISKKEKKISYYDDNLYEIGKIKSISLKIACKSKYLNSHKNSWCGMWLKSREKIYFNGTNLVFNLEEIEQKDRVIILLRAVKNATNTKIITTLNEKFTNISMEVFPSTEKEKKTTINENLVTNLKSTIRKTSLISTKENEIPTIESAYKYTSSVGNFATDHSPTTETLNSTFSLENYRKIDFYYLPVDITLRIFSFKKVLIDCLTNCSDRGKCISYDENTYQCLCAKNYSGRECQIDLRPCKWNLCLNNGVCVMRGKKSYECLCGKNHYGSNCQFEVDVCKNETCSRNGYCHAKNYMPKCKCFYLYSGVKCEIESGELRFRKIVSKVSSIVAIIVIVCFWLILISLDICNFMFFAPEKKAPSKKKEIPTKLFKSHGQIEIKINRKLNIHFTINSSREEKKRVILTCLNASKNKFVYTRNQKPFNALSIIILRVDIFNAIITNAVTKSLRLKLNFSVPAVKVPHGAKMLDGLSHLALTEGSDLIKCLMLYLTQIIGIVSYGQGSSLASFFGQFSGFGFFLGCFGRGIFVALFQFVIQDQLSFTTLNLRDPSAHFFHRIPRSVDLPSSAGVVVSSYSSSEVVVVFFRRFLVVSSDLSSSFSFASIREQSTLSSQSHLISIWFQAVPAGHSYSSGTP</sequence>
<dbReference type="SMART" id="SM00181">
    <property type="entry name" value="EGF"/>
    <property type="match status" value="3"/>
</dbReference>
<comment type="caution">
    <text evidence="8">The sequence shown here is derived from an EMBL/GenBank/DDBJ whole genome shotgun (WGS) entry which is preliminary data.</text>
</comment>
<feature type="disulfide bond" evidence="5">
    <location>
        <begin position="436"/>
        <end position="445"/>
    </location>
</feature>
<keyword evidence="9" id="KW-1185">Reference proteome</keyword>
<dbReference type="PROSITE" id="PS50026">
    <property type="entry name" value="EGF_3"/>
    <property type="match status" value="3"/>
</dbReference>
<dbReference type="GO" id="GO:0007157">
    <property type="term" value="P:heterophilic cell-cell adhesion via plasma membrane cell adhesion molecules"/>
    <property type="evidence" value="ECO:0007669"/>
    <property type="project" value="TreeGrafter"/>
</dbReference>
<accession>A0A3M7S5B7</accession>
<keyword evidence="3" id="KW-0677">Repeat</keyword>
<feature type="transmembrane region" description="Helical" evidence="6">
    <location>
        <begin position="502"/>
        <end position="527"/>
    </location>
</feature>
<dbReference type="SUPFAM" id="SSF57196">
    <property type="entry name" value="EGF/Laminin"/>
    <property type="match status" value="1"/>
</dbReference>
<feature type="domain" description="EGF-like" evidence="7">
    <location>
        <begin position="409"/>
        <end position="446"/>
    </location>
</feature>
<dbReference type="SMART" id="SM00179">
    <property type="entry name" value="EGF_CA"/>
    <property type="match status" value="2"/>
</dbReference>
<dbReference type="AlphaFoldDB" id="A0A3M7S5B7"/>
<evidence type="ECO:0000313" key="8">
    <source>
        <dbReference type="EMBL" id="RNA31006.1"/>
    </source>
</evidence>
<keyword evidence="6" id="KW-0472">Membrane</keyword>
<evidence type="ECO:0000256" key="1">
    <source>
        <dbReference type="ARBA" id="ARBA00022536"/>
    </source>
</evidence>
<feature type="disulfide bond" evidence="5">
    <location>
        <begin position="397"/>
        <end position="406"/>
    </location>
</feature>
<evidence type="ECO:0000313" key="9">
    <source>
        <dbReference type="Proteomes" id="UP000276133"/>
    </source>
</evidence>
<dbReference type="STRING" id="10195.A0A3M7S5B7"/>
<dbReference type="PANTHER" id="PTHR24049:SF22">
    <property type="entry name" value="DROSOPHILA CRUMBS HOMOLOG"/>
    <property type="match status" value="1"/>
</dbReference>
<proteinExistence type="predicted"/>
<evidence type="ECO:0000256" key="5">
    <source>
        <dbReference type="PROSITE-ProRule" id="PRU00076"/>
    </source>
</evidence>
<keyword evidence="2" id="KW-0732">Signal</keyword>
<evidence type="ECO:0000256" key="6">
    <source>
        <dbReference type="SAM" id="Phobius"/>
    </source>
</evidence>
<dbReference type="PANTHER" id="PTHR24049">
    <property type="entry name" value="CRUMBS FAMILY MEMBER"/>
    <property type="match status" value="1"/>
</dbReference>
<feature type="domain" description="EGF-like" evidence="7">
    <location>
        <begin position="448"/>
        <end position="484"/>
    </location>
</feature>
<dbReference type="InterPro" id="IPR051022">
    <property type="entry name" value="Notch_Cell-Fate_Det"/>
</dbReference>
<dbReference type="Pfam" id="PF00008">
    <property type="entry name" value="EGF"/>
    <property type="match status" value="1"/>
</dbReference>
<organism evidence="8 9">
    <name type="scientific">Brachionus plicatilis</name>
    <name type="common">Marine rotifer</name>
    <name type="synonym">Brachionus muelleri</name>
    <dbReference type="NCBI Taxonomy" id="10195"/>
    <lineage>
        <taxon>Eukaryota</taxon>
        <taxon>Metazoa</taxon>
        <taxon>Spiralia</taxon>
        <taxon>Gnathifera</taxon>
        <taxon>Rotifera</taxon>
        <taxon>Eurotatoria</taxon>
        <taxon>Monogononta</taxon>
        <taxon>Pseudotrocha</taxon>
        <taxon>Ploima</taxon>
        <taxon>Brachionidae</taxon>
        <taxon>Brachionus</taxon>
    </lineage>
</organism>
<evidence type="ECO:0000259" key="7">
    <source>
        <dbReference type="PROSITE" id="PS50026"/>
    </source>
</evidence>
<reference evidence="8 9" key="1">
    <citation type="journal article" date="2018" name="Sci. Rep.">
        <title>Genomic signatures of local adaptation to the degree of environmental predictability in rotifers.</title>
        <authorList>
            <person name="Franch-Gras L."/>
            <person name="Hahn C."/>
            <person name="Garcia-Roger E.M."/>
            <person name="Carmona M.J."/>
            <person name="Serra M."/>
            <person name="Gomez A."/>
        </authorList>
    </citation>
    <scope>NUCLEOTIDE SEQUENCE [LARGE SCALE GENOMIC DNA]</scope>
    <source>
        <strain evidence="8">HYR1</strain>
    </source>
</reference>
<feature type="transmembrane region" description="Helical" evidence="6">
    <location>
        <begin position="687"/>
        <end position="707"/>
    </location>
</feature>
<feature type="disulfide bond" evidence="5">
    <location>
        <begin position="375"/>
        <end position="385"/>
    </location>
</feature>
<dbReference type="CDD" id="cd00054">
    <property type="entry name" value="EGF_CA"/>
    <property type="match status" value="1"/>
</dbReference>
<feature type="disulfide bond" evidence="5">
    <location>
        <begin position="474"/>
        <end position="483"/>
    </location>
</feature>
<keyword evidence="4 5" id="KW-1015">Disulfide bond</keyword>
<comment type="caution">
    <text evidence="5">Lacks conserved residue(s) required for the propagation of feature annotation.</text>
</comment>
<evidence type="ECO:0000256" key="2">
    <source>
        <dbReference type="ARBA" id="ARBA00022729"/>
    </source>
</evidence>
<evidence type="ECO:0000256" key="3">
    <source>
        <dbReference type="ARBA" id="ARBA00022737"/>
    </source>
</evidence>
<keyword evidence="6" id="KW-0812">Transmembrane</keyword>
<dbReference type="PROSITE" id="PS00022">
    <property type="entry name" value="EGF_1"/>
    <property type="match status" value="3"/>
</dbReference>
<dbReference type="InterPro" id="IPR000742">
    <property type="entry name" value="EGF"/>
</dbReference>
<dbReference type="Gene3D" id="2.10.25.10">
    <property type="entry name" value="Laminin"/>
    <property type="match status" value="2"/>
</dbReference>
<keyword evidence="6" id="KW-1133">Transmembrane helix</keyword>
<name>A0A3M7S5B7_BRAPC</name>
<dbReference type="GO" id="GO:0032991">
    <property type="term" value="C:protein-containing complex"/>
    <property type="evidence" value="ECO:0007669"/>
    <property type="project" value="TreeGrafter"/>
</dbReference>
<keyword evidence="1 5" id="KW-0245">EGF-like domain</keyword>
<protein>
    <submittedName>
        <fullName evidence="8">Neurogenic locus Notch</fullName>
    </submittedName>
</protein>